<dbReference type="STRING" id="1193011.LEP1GSC058_3052"/>
<dbReference type="Proteomes" id="UP000014540">
    <property type="component" value="Unassembled WGS sequence"/>
</dbReference>
<sequence>MERDRVLVRFSLESQGDFSLDVHRREIVFNNYFQLHELFSELSQEDPIRGQTYSFFPNRYSDWLRRIILKPGQFSQRDLLIELPELILSVGHQLVLSWEESKEIAEALLNLNYKIYESQLGMFLPNSKRLVLQEKLSDPNIIFRKLTDGDEIETWLYLVNDAFGSTDQSELYRRAFSEEAFLFYAAFCQDEMVATALTFQNQESVGLYSVTTSPNYRNRGIASRLVGKIITESESSLPFILQATKMGKGIYDKLGFLEIGTFRHWQK</sequence>
<evidence type="ECO:0000313" key="2">
    <source>
        <dbReference type="EMBL" id="EPG73351.1"/>
    </source>
</evidence>
<dbReference type="SUPFAM" id="SSF55729">
    <property type="entry name" value="Acyl-CoA N-acyltransferases (Nat)"/>
    <property type="match status" value="1"/>
</dbReference>
<dbReference type="RefSeq" id="WP_016549835.1">
    <property type="nucleotide sequence ID" value="NZ_AKWZ02000010.1"/>
</dbReference>
<dbReference type="InterPro" id="IPR000182">
    <property type="entry name" value="GNAT_dom"/>
</dbReference>
<dbReference type="PROSITE" id="PS51186">
    <property type="entry name" value="GNAT"/>
    <property type="match status" value="1"/>
</dbReference>
<dbReference type="GO" id="GO:0016747">
    <property type="term" value="F:acyltransferase activity, transferring groups other than amino-acyl groups"/>
    <property type="evidence" value="ECO:0007669"/>
    <property type="project" value="InterPro"/>
</dbReference>
<dbReference type="CDD" id="cd04301">
    <property type="entry name" value="NAT_SF"/>
    <property type="match status" value="1"/>
</dbReference>
<dbReference type="Gene3D" id="3.40.630.30">
    <property type="match status" value="1"/>
</dbReference>
<evidence type="ECO:0000259" key="1">
    <source>
        <dbReference type="PROSITE" id="PS51186"/>
    </source>
</evidence>
<proteinExistence type="predicted"/>
<keyword evidence="3" id="KW-1185">Reference proteome</keyword>
<accession>S3USG8</accession>
<dbReference type="EMBL" id="AKWZ02000010">
    <property type="protein sequence ID" value="EPG73351.1"/>
    <property type="molecule type" value="Genomic_DNA"/>
</dbReference>
<dbReference type="AlphaFoldDB" id="S3USG8"/>
<name>S3USG8_9LEPT</name>
<gene>
    <name evidence="2" type="ORF">LEP1GSC058_3052</name>
</gene>
<comment type="caution">
    <text evidence="2">The sequence shown here is derived from an EMBL/GenBank/DDBJ whole genome shotgun (WGS) entry which is preliminary data.</text>
</comment>
<dbReference type="Pfam" id="PF13673">
    <property type="entry name" value="Acetyltransf_10"/>
    <property type="match status" value="1"/>
</dbReference>
<organism evidence="2 3">
    <name type="scientific">Leptospira fainei serovar Hurstbridge str. BUT 6</name>
    <dbReference type="NCBI Taxonomy" id="1193011"/>
    <lineage>
        <taxon>Bacteria</taxon>
        <taxon>Pseudomonadati</taxon>
        <taxon>Spirochaetota</taxon>
        <taxon>Spirochaetia</taxon>
        <taxon>Leptospirales</taxon>
        <taxon>Leptospiraceae</taxon>
        <taxon>Leptospira</taxon>
    </lineage>
</organism>
<reference evidence="2" key="1">
    <citation type="submission" date="2013-04" db="EMBL/GenBank/DDBJ databases">
        <authorList>
            <person name="Harkins D.M."/>
            <person name="Durkin A.S."/>
            <person name="Selengut J.D."/>
            <person name="Sanka R."/>
            <person name="DePew J."/>
            <person name="Purushe J."/>
            <person name="Ahmed A."/>
            <person name="van der Linden H."/>
            <person name="Goris M.G.A."/>
            <person name="Hartskeerl R.A."/>
            <person name="Vinetz J.M."/>
            <person name="Sutton G.G."/>
            <person name="Nelson W.C."/>
            <person name="Fouts D.E."/>
        </authorList>
    </citation>
    <scope>NUCLEOTIDE SEQUENCE [LARGE SCALE GENOMIC DNA]</scope>
    <source>
        <strain evidence="2">BUT 6</strain>
    </source>
</reference>
<evidence type="ECO:0000313" key="3">
    <source>
        <dbReference type="Proteomes" id="UP000014540"/>
    </source>
</evidence>
<dbReference type="InterPro" id="IPR016181">
    <property type="entry name" value="Acyl_CoA_acyltransferase"/>
</dbReference>
<feature type="domain" description="N-acetyltransferase" evidence="1">
    <location>
        <begin position="141"/>
        <end position="267"/>
    </location>
</feature>
<protein>
    <submittedName>
        <fullName evidence="2">Acetyltransferase (GNAT) domain protein</fullName>
    </submittedName>
</protein>